<comment type="caution">
    <text evidence="2">The sequence shown here is derived from an EMBL/GenBank/DDBJ whole genome shotgun (WGS) entry which is preliminary data.</text>
</comment>
<proteinExistence type="predicted"/>
<sequence>MYFLFDKNTVANWGVNKTVGWAWDITDFIFIYFPLYLLFLISYGILFAFKIKTHLTISIIHILLITIPILTFSNYNNNYNYVTFYSIVLSVVFFITNIMISLKNRKYDFGRRNNQFH</sequence>
<keyword evidence="3" id="KW-1185">Reference proteome</keyword>
<gene>
    <name evidence="2" type="ORF">GCM10022389_08900</name>
</gene>
<accession>A0ABP7VI47</accession>
<evidence type="ECO:0000313" key="2">
    <source>
        <dbReference type="EMBL" id="GAA4066362.1"/>
    </source>
</evidence>
<name>A0ABP7VI47_9FLAO</name>
<dbReference type="Proteomes" id="UP001500367">
    <property type="component" value="Unassembled WGS sequence"/>
</dbReference>
<reference evidence="3" key="1">
    <citation type="journal article" date="2019" name="Int. J. Syst. Evol. Microbiol.">
        <title>The Global Catalogue of Microorganisms (GCM) 10K type strain sequencing project: providing services to taxonomists for standard genome sequencing and annotation.</title>
        <authorList>
            <consortium name="The Broad Institute Genomics Platform"/>
            <consortium name="The Broad Institute Genome Sequencing Center for Infectious Disease"/>
            <person name="Wu L."/>
            <person name="Ma J."/>
        </authorList>
    </citation>
    <scope>NUCLEOTIDE SEQUENCE [LARGE SCALE GENOMIC DNA]</scope>
    <source>
        <strain evidence="3">JCM 17069</strain>
    </source>
</reference>
<feature type="transmembrane region" description="Helical" evidence="1">
    <location>
        <begin position="29"/>
        <end position="49"/>
    </location>
</feature>
<keyword evidence="1" id="KW-0472">Membrane</keyword>
<evidence type="ECO:0000256" key="1">
    <source>
        <dbReference type="SAM" id="Phobius"/>
    </source>
</evidence>
<evidence type="ECO:0000313" key="3">
    <source>
        <dbReference type="Proteomes" id="UP001500367"/>
    </source>
</evidence>
<protein>
    <submittedName>
        <fullName evidence="2">Uncharacterized protein</fullName>
    </submittedName>
</protein>
<keyword evidence="1" id="KW-1133">Transmembrane helix</keyword>
<dbReference type="EMBL" id="BAABCT010000002">
    <property type="protein sequence ID" value="GAA4066362.1"/>
    <property type="molecule type" value="Genomic_DNA"/>
</dbReference>
<keyword evidence="1" id="KW-0812">Transmembrane</keyword>
<feature type="transmembrane region" description="Helical" evidence="1">
    <location>
        <begin position="81"/>
        <end position="102"/>
    </location>
</feature>
<feature type="transmembrane region" description="Helical" evidence="1">
    <location>
        <begin position="56"/>
        <end position="75"/>
    </location>
</feature>
<organism evidence="2 3">
    <name type="scientific">Flavobacterium cheonanense</name>
    <dbReference type="NCBI Taxonomy" id="706183"/>
    <lineage>
        <taxon>Bacteria</taxon>
        <taxon>Pseudomonadati</taxon>
        <taxon>Bacteroidota</taxon>
        <taxon>Flavobacteriia</taxon>
        <taxon>Flavobacteriales</taxon>
        <taxon>Flavobacteriaceae</taxon>
        <taxon>Flavobacterium</taxon>
    </lineage>
</organism>